<protein>
    <submittedName>
        <fullName evidence="2">Phosphoesterase</fullName>
    </submittedName>
</protein>
<evidence type="ECO:0000259" key="1">
    <source>
        <dbReference type="Pfam" id="PF12850"/>
    </source>
</evidence>
<dbReference type="Pfam" id="PF12850">
    <property type="entry name" value="Metallophos_2"/>
    <property type="match status" value="1"/>
</dbReference>
<keyword evidence="3" id="KW-1185">Reference proteome</keyword>
<dbReference type="SUPFAM" id="SSF56300">
    <property type="entry name" value="Metallo-dependent phosphatases"/>
    <property type="match status" value="1"/>
</dbReference>
<dbReference type="InterPro" id="IPR024654">
    <property type="entry name" value="Calcineurin-like_PHP_lpxH"/>
</dbReference>
<proteinExistence type="predicted"/>
<dbReference type="EMBL" id="KJ801817">
    <property type="protein sequence ID" value="AII28517.1"/>
    <property type="molecule type" value="Genomic_DNA"/>
</dbReference>
<dbReference type="RefSeq" id="YP_009147158.1">
    <property type="nucleotide sequence ID" value="NC_027335.2"/>
</dbReference>
<sequence>MGREYVISDMHFFHRNICGEASFMDTRKQFKDVEEMNEYLIREWNATVRPEDIVYHLGDFAMGAKVNSVVNVLERLNGTIWLIKGNHDNSPLRKAVKNNTSLNSRVHWEDVGIILKRMHKVVHMTHYPLILGDRGNLINLHGHIHELARPEPNLLNVGVDSPELDNHKLGKPLLLEDAIRLINRKQVNFNKASRAYSIHGDLQ</sequence>
<dbReference type="InterPro" id="IPR029052">
    <property type="entry name" value="Metallo-depent_PP-like"/>
</dbReference>
<dbReference type="Gene3D" id="3.60.21.10">
    <property type="match status" value="1"/>
</dbReference>
<dbReference type="GO" id="GO:0016787">
    <property type="term" value="F:hydrolase activity"/>
    <property type="evidence" value="ECO:0007669"/>
    <property type="project" value="InterPro"/>
</dbReference>
<dbReference type="GeneID" id="24628206"/>
<reference evidence="2" key="1">
    <citation type="submission" date="2014-05" db="EMBL/GenBank/DDBJ databases">
        <title>Complete genome sequence of Enterococcus faecalis bacteriophage ECP3.</title>
        <authorList>
            <person name="Kang H.-Y."/>
            <person name="Kim S."/>
            <person name="Kim J."/>
        </authorList>
    </citation>
    <scope>NUCLEOTIDE SEQUENCE [LARGE SCALE GENOMIC DNA]</scope>
    <source>
        <strain evidence="2">ECP3</strain>
    </source>
</reference>
<dbReference type="Proteomes" id="UP000030157">
    <property type="component" value="Segment"/>
</dbReference>
<evidence type="ECO:0000313" key="2">
    <source>
        <dbReference type="EMBL" id="AII28517.1"/>
    </source>
</evidence>
<accession>A0A096XT86</accession>
<organism evidence="2 3">
    <name type="scientific">Enterococcus phage ECP3</name>
    <dbReference type="NCBI Taxonomy" id="1498168"/>
    <lineage>
        <taxon>Viruses</taxon>
        <taxon>Duplodnaviria</taxon>
        <taxon>Heunggongvirae</taxon>
        <taxon>Uroviricota</taxon>
        <taxon>Caudoviricetes</taxon>
        <taxon>Herelleviridae</taxon>
        <taxon>Brockvirinae</taxon>
        <taxon>Kochikohdavirus</taxon>
        <taxon>Kochikohdavirus ECP3</taxon>
    </lineage>
</organism>
<name>A0A096XT86_9CAUD</name>
<evidence type="ECO:0000313" key="3">
    <source>
        <dbReference type="Proteomes" id="UP000030157"/>
    </source>
</evidence>
<feature type="domain" description="Calcineurin-like phosphoesterase" evidence="1">
    <location>
        <begin position="6"/>
        <end position="147"/>
    </location>
</feature>